<dbReference type="Proteomes" id="UP000094329">
    <property type="component" value="Unassembled WGS sequence"/>
</dbReference>
<protein>
    <submittedName>
        <fullName evidence="1">Uncharacterized protein</fullName>
    </submittedName>
</protein>
<sequence length="97" mass="11660">MERLKKDPDGTKTRTGYAFQLFKEYHGSVSHECFKKMYDYGRKNQWGGRWEKMHNKKSAQWDSINLFYNYIEDKENKEGRAWHIANELGIKRPLNGQ</sequence>
<name>A0ABX3A6Q7_9GAMM</name>
<dbReference type="EMBL" id="MDTU01000001">
    <property type="protein sequence ID" value="ODN41789.1"/>
    <property type="molecule type" value="Genomic_DNA"/>
</dbReference>
<accession>A0ABX3A6Q7</accession>
<organism evidence="1 2">
    <name type="scientific">Piscirickettsia litoralis</name>
    <dbReference type="NCBI Taxonomy" id="1891921"/>
    <lineage>
        <taxon>Bacteria</taxon>
        <taxon>Pseudomonadati</taxon>
        <taxon>Pseudomonadota</taxon>
        <taxon>Gammaproteobacteria</taxon>
        <taxon>Thiotrichales</taxon>
        <taxon>Piscirickettsiaceae</taxon>
        <taxon>Piscirickettsia</taxon>
    </lineage>
</organism>
<gene>
    <name evidence="1" type="ORF">BGC07_00835</name>
</gene>
<comment type="caution">
    <text evidence="1">The sequence shown here is derived from an EMBL/GenBank/DDBJ whole genome shotgun (WGS) entry which is preliminary data.</text>
</comment>
<evidence type="ECO:0000313" key="2">
    <source>
        <dbReference type="Proteomes" id="UP000094329"/>
    </source>
</evidence>
<keyword evidence="2" id="KW-1185">Reference proteome</keyword>
<evidence type="ECO:0000313" key="1">
    <source>
        <dbReference type="EMBL" id="ODN41789.1"/>
    </source>
</evidence>
<proteinExistence type="predicted"/>
<reference evidence="1 2" key="1">
    <citation type="submission" date="2016-08" db="EMBL/GenBank/DDBJ databases">
        <title>Draft genome sequence of Candidatus Piscirickettsia litoralis, from seawater.</title>
        <authorList>
            <person name="Wan X."/>
            <person name="Lee A.J."/>
            <person name="Hou S."/>
            <person name="Donachie S.P."/>
        </authorList>
    </citation>
    <scope>NUCLEOTIDE SEQUENCE [LARGE SCALE GENOMIC DNA]</scope>
    <source>
        <strain evidence="1 2">Y2</strain>
    </source>
</reference>